<name>A0AAE0Z5A6_9GAST</name>
<evidence type="ECO:0000313" key="1">
    <source>
        <dbReference type="EMBL" id="KAK3762910.1"/>
    </source>
</evidence>
<protein>
    <submittedName>
        <fullName evidence="1">Uncharacterized protein</fullName>
    </submittedName>
</protein>
<sequence length="130" mass="14788">MSTHDKRNVRTKPQKENLDMAAASRGLLQDASVREVQSVQLFSDSCGGENGNRDFVAIMWFTINRLSLEEMVHICLCVDKVALPSRLGFVRLYPKFLLIVIRGSADGLKNEVDTNIFKWMGDIFSFAYKR</sequence>
<gene>
    <name evidence="1" type="ORF">RRG08_008128</name>
</gene>
<reference evidence="1" key="1">
    <citation type="journal article" date="2023" name="G3 (Bethesda)">
        <title>A reference genome for the long-term kleptoplast-retaining sea slug Elysia crispata morphotype clarki.</title>
        <authorList>
            <person name="Eastman K.E."/>
            <person name="Pendleton A.L."/>
            <person name="Shaikh M.A."/>
            <person name="Suttiyut T."/>
            <person name="Ogas R."/>
            <person name="Tomko P."/>
            <person name="Gavelis G."/>
            <person name="Widhalm J.R."/>
            <person name="Wisecaver J.H."/>
        </authorList>
    </citation>
    <scope>NUCLEOTIDE SEQUENCE</scope>
    <source>
        <strain evidence="1">ECLA1</strain>
    </source>
</reference>
<dbReference type="Proteomes" id="UP001283361">
    <property type="component" value="Unassembled WGS sequence"/>
</dbReference>
<dbReference type="AlphaFoldDB" id="A0AAE0Z5A6"/>
<evidence type="ECO:0000313" key="2">
    <source>
        <dbReference type="Proteomes" id="UP001283361"/>
    </source>
</evidence>
<dbReference type="EMBL" id="JAWDGP010004625">
    <property type="protein sequence ID" value="KAK3762910.1"/>
    <property type="molecule type" value="Genomic_DNA"/>
</dbReference>
<accession>A0AAE0Z5A6</accession>
<comment type="caution">
    <text evidence="1">The sequence shown here is derived from an EMBL/GenBank/DDBJ whole genome shotgun (WGS) entry which is preliminary data.</text>
</comment>
<proteinExistence type="predicted"/>
<organism evidence="1 2">
    <name type="scientific">Elysia crispata</name>
    <name type="common">lettuce slug</name>
    <dbReference type="NCBI Taxonomy" id="231223"/>
    <lineage>
        <taxon>Eukaryota</taxon>
        <taxon>Metazoa</taxon>
        <taxon>Spiralia</taxon>
        <taxon>Lophotrochozoa</taxon>
        <taxon>Mollusca</taxon>
        <taxon>Gastropoda</taxon>
        <taxon>Heterobranchia</taxon>
        <taxon>Euthyneura</taxon>
        <taxon>Panpulmonata</taxon>
        <taxon>Sacoglossa</taxon>
        <taxon>Placobranchoidea</taxon>
        <taxon>Plakobranchidae</taxon>
        <taxon>Elysia</taxon>
    </lineage>
</organism>
<keyword evidence="2" id="KW-1185">Reference proteome</keyword>